<dbReference type="RefSeq" id="WP_134763833.1">
    <property type="nucleotide sequence ID" value="NZ_SOZD01000008.1"/>
</dbReference>
<dbReference type="AlphaFoldDB" id="A0A4Y8RBW5"/>
<evidence type="ECO:0000313" key="1">
    <source>
        <dbReference type="EMBL" id="TFF18692.1"/>
    </source>
</evidence>
<dbReference type="Proteomes" id="UP000298179">
    <property type="component" value="Unassembled WGS sequence"/>
</dbReference>
<evidence type="ECO:0000313" key="2">
    <source>
        <dbReference type="Proteomes" id="UP000298179"/>
    </source>
</evidence>
<comment type="caution">
    <text evidence="1">The sequence shown here is derived from an EMBL/GenBank/DDBJ whole genome shotgun (WGS) entry which is preliminary data.</text>
</comment>
<gene>
    <name evidence="1" type="ORF">E3C22_20920</name>
</gene>
<proteinExistence type="predicted"/>
<reference evidence="1 2" key="1">
    <citation type="submission" date="2019-03" db="EMBL/GenBank/DDBJ databases">
        <title>Jiella endophytica sp. nov., a novel endophytic bacterium isolated from root of Ficus microcarpa Linn. f.</title>
        <authorList>
            <person name="Tuo L."/>
        </authorList>
    </citation>
    <scope>NUCLEOTIDE SEQUENCE [LARGE SCALE GENOMIC DNA]</scope>
    <source>
        <strain evidence="1 2">CBS5Q-3</strain>
    </source>
</reference>
<keyword evidence="2" id="KW-1185">Reference proteome</keyword>
<protein>
    <submittedName>
        <fullName evidence="1">Uncharacterized protein</fullName>
    </submittedName>
</protein>
<organism evidence="1 2">
    <name type="scientific">Jiella endophytica</name>
    <dbReference type="NCBI Taxonomy" id="2558362"/>
    <lineage>
        <taxon>Bacteria</taxon>
        <taxon>Pseudomonadati</taxon>
        <taxon>Pseudomonadota</taxon>
        <taxon>Alphaproteobacteria</taxon>
        <taxon>Hyphomicrobiales</taxon>
        <taxon>Aurantimonadaceae</taxon>
        <taxon>Jiella</taxon>
    </lineage>
</organism>
<sequence length="393" mass="41254">MRVIIPTTAKPVELRAIKRRPRVPASYMATAGDFRPLALSSDYHRFVNGPLRLVVADLPSVELSLSDALDCGRSWELPVLIAHLLESAGRLTEAEPMLVWATGMVDADLNPQSADYHIPLKLELSRPIFAEAETLGQRAVMVVPPPQSVAERETIEAFCEEFGVELTIAASAAEVLDAFDLAIDTGESGSEPAGAEVLPLAAPMPLAGLSAAGGAAALPEGRRPGRPVLAVAGLAAILAAAAAGYAVLSSERSTPSPETGRQPERALIAASDNLAVDGLYAETRAACQEKIYTGGQFAIEPALRQAGGYALKAREGLCGLRLRNLSDQAQKLFVDARLTSLAIPGGASVLTGGELSSGESTLLYFTRPPDPMQADAVMRDPTGLESRVSIAID</sequence>
<dbReference type="EMBL" id="SOZD01000008">
    <property type="protein sequence ID" value="TFF18692.1"/>
    <property type="molecule type" value="Genomic_DNA"/>
</dbReference>
<name>A0A4Y8RBW5_9HYPH</name>
<accession>A0A4Y8RBW5</accession>
<dbReference type="OrthoDB" id="8436543at2"/>